<evidence type="ECO:0000313" key="2">
    <source>
        <dbReference type="EMBL" id="KAJ7764143.1"/>
    </source>
</evidence>
<sequence length="261" mass="28727">MVHENIPVYFGMRLMAVIGATQDFKLVAQDNCLSRVCLRQSACTERCRSRRVTSLKIFADDALRTGGSALYEPYTDNPGTNGFMRLPSEVLFELIPRFLRAGWQVNAHAIGDRGKRNRSRCVRGFPGGFPLIASVQPMHAISDMWYAQDRLGPERIMGLYAFRSLLDSGARITLGSDFPVETVNQALRGIFLTISLSATAGMTIDPAYASFTEPELGSLEAGKLADFVVLSRDIMKIPAKEILQTRVLATVIDGNIAYGSL</sequence>
<dbReference type="Gene3D" id="2.30.40.10">
    <property type="entry name" value="Urease, subunit C, domain 1"/>
    <property type="match status" value="1"/>
</dbReference>
<dbReference type="Gene3D" id="3.20.20.140">
    <property type="entry name" value="Metal-dependent hydrolases"/>
    <property type="match status" value="2"/>
</dbReference>
<dbReference type="AlphaFoldDB" id="A0AAD7JJJ6"/>
<dbReference type="InterPro" id="IPR013108">
    <property type="entry name" value="Amidohydro_3"/>
</dbReference>
<dbReference type="SUPFAM" id="SSF51556">
    <property type="entry name" value="Metallo-dependent hydrolases"/>
    <property type="match status" value="1"/>
</dbReference>
<reference evidence="2" key="1">
    <citation type="submission" date="2023-03" db="EMBL/GenBank/DDBJ databases">
        <title>Massive genome expansion in bonnet fungi (Mycena s.s.) driven by repeated elements and novel gene families across ecological guilds.</title>
        <authorList>
            <consortium name="Lawrence Berkeley National Laboratory"/>
            <person name="Harder C.B."/>
            <person name="Miyauchi S."/>
            <person name="Viragh M."/>
            <person name="Kuo A."/>
            <person name="Thoen E."/>
            <person name="Andreopoulos B."/>
            <person name="Lu D."/>
            <person name="Skrede I."/>
            <person name="Drula E."/>
            <person name="Henrissat B."/>
            <person name="Morin E."/>
            <person name="Kohler A."/>
            <person name="Barry K."/>
            <person name="LaButti K."/>
            <person name="Morin E."/>
            <person name="Salamov A."/>
            <person name="Lipzen A."/>
            <person name="Mereny Z."/>
            <person name="Hegedus B."/>
            <person name="Baldrian P."/>
            <person name="Stursova M."/>
            <person name="Weitz H."/>
            <person name="Taylor A."/>
            <person name="Grigoriev I.V."/>
            <person name="Nagy L.G."/>
            <person name="Martin F."/>
            <person name="Kauserud H."/>
        </authorList>
    </citation>
    <scope>NUCLEOTIDE SEQUENCE</scope>
    <source>
        <strain evidence="2">CBHHK188m</strain>
    </source>
</reference>
<accession>A0AAD7JJJ6</accession>
<name>A0AAD7JJJ6_9AGAR</name>
<evidence type="ECO:0000313" key="3">
    <source>
        <dbReference type="Proteomes" id="UP001215280"/>
    </source>
</evidence>
<dbReference type="GO" id="GO:0016810">
    <property type="term" value="F:hydrolase activity, acting on carbon-nitrogen (but not peptide) bonds"/>
    <property type="evidence" value="ECO:0007669"/>
    <property type="project" value="InterPro"/>
</dbReference>
<dbReference type="PANTHER" id="PTHR22642:SF2">
    <property type="entry name" value="PROTEIN LONG AFTER FAR-RED 3"/>
    <property type="match status" value="1"/>
</dbReference>
<organism evidence="2 3">
    <name type="scientific">Mycena maculata</name>
    <dbReference type="NCBI Taxonomy" id="230809"/>
    <lineage>
        <taxon>Eukaryota</taxon>
        <taxon>Fungi</taxon>
        <taxon>Dikarya</taxon>
        <taxon>Basidiomycota</taxon>
        <taxon>Agaricomycotina</taxon>
        <taxon>Agaricomycetes</taxon>
        <taxon>Agaricomycetidae</taxon>
        <taxon>Agaricales</taxon>
        <taxon>Marasmiineae</taxon>
        <taxon>Mycenaceae</taxon>
        <taxon>Mycena</taxon>
    </lineage>
</organism>
<gene>
    <name evidence="2" type="ORF">DFH07DRAFT_939154</name>
</gene>
<dbReference type="InterPro" id="IPR032466">
    <property type="entry name" value="Metal_Hydrolase"/>
</dbReference>
<dbReference type="PANTHER" id="PTHR22642">
    <property type="entry name" value="IMIDAZOLONEPROPIONASE"/>
    <property type="match status" value="1"/>
</dbReference>
<dbReference type="Proteomes" id="UP001215280">
    <property type="component" value="Unassembled WGS sequence"/>
</dbReference>
<comment type="caution">
    <text evidence="2">The sequence shown here is derived from an EMBL/GenBank/DDBJ whole genome shotgun (WGS) entry which is preliminary data.</text>
</comment>
<proteinExistence type="predicted"/>
<protein>
    <recommendedName>
        <fullName evidence="1">Amidohydrolase 3 domain-containing protein</fullName>
    </recommendedName>
</protein>
<dbReference type="Pfam" id="PF07969">
    <property type="entry name" value="Amidohydro_3"/>
    <property type="match status" value="2"/>
</dbReference>
<feature type="domain" description="Amidohydrolase 3" evidence="1">
    <location>
        <begin position="198"/>
        <end position="258"/>
    </location>
</feature>
<dbReference type="EMBL" id="JARJLG010000038">
    <property type="protein sequence ID" value="KAJ7764143.1"/>
    <property type="molecule type" value="Genomic_DNA"/>
</dbReference>
<dbReference type="SUPFAM" id="SSF51338">
    <property type="entry name" value="Composite domain of metallo-dependent hydrolases"/>
    <property type="match status" value="1"/>
</dbReference>
<feature type="domain" description="Amidohydrolase 3" evidence="1">
    <location>
        <begin position="131"/>
        <end position="186"/>
    </location>
</feature>
<evidence type="ECO:0000259" key="1">
    <source>
        <dbReference type="Pfam" id="PF07969"/>
    </source>
</evidence>
<keyword evidence="3" id="KW-1185">Reference proteome</keyword>
<dbReference type="InterPro" id="IPR011059">
    <property type="entry name" value="Metal-dep_hydrolase_composite"/>
</dbReference>